<evidence type="ECO:0000256" key="1">
    <source>
        <dbReference type="SAM" id="Phobius"/>
    </source>
</evidence>
<dbReference type="WBParaSite" id="PSU_v2.g10377.t1">
    <property type="protein sequence ID" value="PSU_v2.g10377.t1"/>
    <property type="gene ID" value="PSU_v2.g10377"/>
</dbReference>
<keyword evidence="1" id="KW-0472">Membrane</keyword>
<organism evidence="2 3">
    <name type="scientific">Panagrolaimus superbus</name>
    <dbReference type="NCBI Taxonomy" id="310955"/>
    <lineage>
        <taxon>Eukaryota</taxon>
        <taxon>Metazoa</taxon>
        <taxon>Ecdysozoa</taxon>
        <taxon>Nematoda</taxon>
        <taxon>Chromadorea</taxon>
        <taxon>Rhabditida</taxon>
        <taxon>Tylenchina</taxon>
        <taxon>Panagrolaimomorpha</taxon>
        <taxon>Panagrolaimoidea</taxon>
        <taxon>Panagrolaimidae</taxon>
        <taxon>Panagrolaimus</taxon>
    </lineage>
</organism>
<dbReference type="AlphaFoldDB" id="A0A914XV09"/>
<keyword evidence="1" id="KW-0812">Transmembrane</keyword>
<keyword evidence="2" id="KW-1185">Reference proteome</keyword>
<proteinExistence type="predicted"/>
<evidence type="ECO:0000313" key="3">
    <source>
        <dbReference type="WBParaSite" id="PSU_v2.g10377.t1"/>
    </source>
</evidence>
<sequence>MILTNISQWLQTPIFAQSDIPVWFLTVWSSAINPICTMLLMGSYRKVIFNIFGSTSTASKVSAIPKQTFINAISR</sequence>
<accession>A0A914XV09</accession>
<feature type="transmembrane region" description="Helical" evidence="1">
    <location>
        <begin position="20"/>
        <end position="41"/>
    </location>
</feature>
<evidence type="ECO:0000313" key="2">
    <source>
        <dbReference type="Proteomes" id="UP000887577"/>
    </source>
</evidence>
<keyword evidence="1" id="KW-1133">Transmembrane helix</keyword>
<protein>
    <submittedName>
        <fullName evidence="3">Uncharacterized protein</fullName>
    </submittedName>
</protein>
<dbReference type="Proteomes" id="UP000887577">
    <property type="component" value="Unplaced"/>
</dbReference>
<name>A0A914XV09_9BILA</name>
<reference evidence="3" key="1">
    <citation type="submission" date="2022-11" db="UniProtKB">
        <authorList>
            <consortium name="WormBaseParasite"/>
        </authorList>
    </citation>
    <scope>IDENTIFICATION</scope>
</reference>